<sequence>GTRRCRGRRKRRGQRKLKAPGAPKGFPQSGNEPWGGAFRENVSAPQHASDLINPLGKDRASGWLTDCGELEKLTCAAIKRAAALSDSPRATEMESSRTGRGGTWLLPPVPGEEDKKGRWTWRWPRPSNAPILGN</sequence>
<dbReference type="AlphaFoldDB" id="A0A8D1PDX0"/>
<dbReference type="Ensembl" id="ENSSSCT00060032603.1">
    <property type="protein sequence ID" value="ENSSSCP00060013980.1"/>
    <property type="gene ID" value="ENSSSCG00060024033.1"/>
</dbReference>
<proteinExistence type="predicted"/>
<dbReference type="Proteomes" id="UP000694727">
    <property type="component" value="Unplaced"/>
</dbReference>
<accession>A0A8D1PDX0</accession>
<dbReference type="Ensembl" id="ENSSSCT00055006485.1">
    <property type="protein sequence ID" value="ENSSSCP00055005102.1"/>
    <property type="gene ID" value="ENSSSCG00055003325.1"/>
</dbReference>
<dbReference type="Proteomes" id="UP000694723">
    <property type="component" value="Unplaced"/>
</dbReference>
<dbReference type="Ensembl" id="ENSSSCT00035000940.1">
    <property type="protein sequence ID" value="ENSSSCP00035000227.1"/>
    <property type="gene ID" value="ENSSSCG00035000822.1"/>
</dbReference>
<organism evidence="2 3">
    <name type="scientific">Sus scrofa</name>
    <name type="common">Pig</name>
    <dbReference type="NCBI Taxonomy" id="9823"/>
    <lineage>
        <taxon>Eukaryota</taxon>
        <taxon>Metazoa</taxon>
        <taxon>Chordata</taxon>
        <taxon>Craniata</taxon>
        <taxon>Vertebrata</taxon>
        <taxon>Euteleostomi</taxon>
        <taxon>Mammalia</taxon>
        <taxon>Eutheria</taxon>
        <taxon>Laurasiatheria</taxon>
        <taxon>Artiodactyla</taxon>
        <taxon>Suina</taxon>
        <taxon>Suidae</taxon>
        <taxon>Sus</taxon>
    </lineage>
</organism>
<reference evidence="2" key="1">
    <citation type="submission" date="2025-05" db="UniProtKB">
        <authorList>
            <consortium name="Ensembl"/>
        </authorList>
    </citation>
    <scope>IDENTIFICATION</scope>
</reference>
<dbReference type="Ensembl" id="ENSSSCT00065007999.1">
    <property type="protein sequence ID" value="ENSSSCP00065003361.1"/>
    <property type="gene ID" value="ENSSSCG00065005966.1"/>
</dbReference>
<evidence type="ECO:0000313" key="2">
    <source>
        <dbReference type="Ensembl" id="ENSSSCP00055005102.1"/>
    </source>
</evidence>
<evidence type="ECO:0000256" key="1">
    <source>
        <dbReference type="SAM" id="MobiDB-lite"/>
    </source>
</evidence>
<feature type="compositionally biased region" description="Basic residues" evidence="1">
    <location>
        <begin position="1"/>
        <end position="18"/>
    </location>
</feature>
<dbReference type="Proteomes" id="UP000694571">
    <property type="component" value="Unplaced"/>
</dbReference>
<dbReference type="Proteomes" id="UP000694720">
    <property type="component" value="Unplaced"/>
</dbReference>
<dbReference type="Proteomes" id="UP000694724">
    <property type="component" value="Unplaced"/>
</dbReference>
<evidence type="ECO:0000313" key="3">
    <source>
        <dbReference type="Proteomes" id="UP000694724"/>
    </source>
</evidence>
<dbReference type="Ensembl" id="ENSSSCT00025006915.1">
    <property type="protein sequence ID" value="ENSSSCP00025002834.1"/>
    <property type="gene ID" value="ENSSSCG00025005136.1"/>
</dbReference>
<name>A0A8D1PDX0_PIG</name>
<feature type="region of interest" description="Disordered" evidence="1">
    <location>
        <begin position="1"/>
        <end position="42"/>
    </location>
</feature>
<protein>
    <submittedName>
        <fullName evidence="2">Uncharacterized protein</fullName>
    </submittedName>
</protein>
<feature type="region of interest" description="Disordered" evidence="1">
    <location>
        <begin position="84"/>
        <end position="134"/>
    </location>
</feature>
<dbReference type="Ensembl" id="ENSSSCT00050076166.1">
    <property type="protein sequence ID" value="ENSSSCP00050032835.1"/>
    <property type="gene ID" value="ENSSSCG00050055832.1"/>
</dbReference>
<dbReference type="Proteomes" id="UP000694725">
    <property type="component" value="Unplaced"/>
</dbReference>